<evidence type="ECO:0000313" key="3">
    <source>
        <dbReference type="EMBL" id="HFK98485.1"/>
    </source>
</evidence>
<accession>A0A832EKK4</accession>
<dbReference type="Gene3D" id="3.40.920.10">
    <property type="entry name" value="Pyruvate-ferredoxin oxidoreductase, PFOR, domain III"/>
    <property type="match status" value="1"/>
</dbReference>
<evidence type="ECO:0000256" key="1">
    <source>
        <dbReference type="ARBA" id="ARBA00023002"/>
    </source>
</evidence>
<dbReference type="InterPro" id="IPR052554">
    <property type="entry name" value="2-oxoglutarate_synth_KorC"/>
</dbReference>
<proteinExistence type="predicted"/>
<keyword evidence="3" id="KW-0670">Pyruvate</keyword>
<name>A0A832EKK4_9BACT</name>
<dbReference type="GO" id="GO:0016903">
    <property type="term" value="F:oxidoreductase activity, acting on the aldehyde or oxo group of donors"/>
    <property type="evidence" value="ECO:0007669"/>
    <property type="project" value="InterPro"/>
</dbReference>
<keyword evidence="1" id="KW-0560">Oxidoreductase</keyword>
<dbReference type="PANTHER" id="PTHR42730:SF1">
    <property type="entry name" value="2-OXOGLUTARATE SYNTHASE SUBUNIT KORC"/>
    <property type="match status" value="1"/>
</dbReference>
<protein>
    <submittedName>
        <fullName evidence="3">Pyruvate ferredoxin oxidoreductase</fullName>
    </submittedName>
</protein>
<evidence type="ECO:0000259" key="2">
    <source>
        <dbReference type="Pfam" id="PF01558"/>
    </source>
</evidence>
<dbReference type="Pfam" id="PF01558">
    <property type="entry name" value="POR"/>
    <property type="match status" value="1"/>
</dbReference>
<comment type="caution">
    <text evidence="3">The sequence shown here is derived from an EMBL/GenBank/DDBJ whole genome shotgun (WGS) entry which is preliminary data.</text>
</comment>
<organism evidence="3">
    <name type="scientific">Desulfacinum infernum</name>
    <dbReference type="NCBI Taxonomy" id="35837"/>
    <lineage>
        <taxon>Bacteria</taxon>
        <taxon>Pseudomonadati</taxon>
        <taxon>Thermodesulfobacteriota</taxon>
        <taxon>Syntrophobacteria</taxon>
        <taxon>Syntrophobacterales</taxon>
        <taxon>Syntrophobacteraceae</taxon>
        <taxon>Desulfacinum</taxon>
    </lineage>
</organism>
<dbReference type="AlphaFoldDB" id="A0A832EKK4"/>
<sequence length="192" mass="20888">MHKEILFTGFGGQGIVLAGMIVGRAASLGDHRESTLTQSYGPEARGGACSAQVIIADRPIHYPYVRRPDILVCLSQGGYEKYIPMLKEDGLLLLDQDLVRPHGERHGETLAIPATRFAEELGRRMMANIVMVGFFTAVSQAVSVQAARDTVQALVPKGTEKMNLAAFDKGYEYGLAVLKGRRKKEAGEKDVA</sequence>
<dbReference type="InterPro" id="IPR002869">
    <property type="entry name" value="Pyrv_flavodox_OxRed_cen"/>
</dbReference>
<dbReference type="EMBL" id="DSTK01000040">
    <property type="protein sequence ID" value="HFK98485.1"/>
    <property type="molecule type" value="Genomic_DNA"/>
</dbReference>
<dbReference type="PANTHER" id="PTHR42730">
    <property type="entry name" value="2-OXOGLUTARATE SYNTHASE SUBUNIT KORC"/>
    <property type="match status" value="1"/>
</dbReference>
<dbReference type="SUPFAM" id="SSF53323">
    <property type="entry name" value="Pyruvate-ferredoxin oxidoreductase, PFOR, domain III"/>
    <property type="match status" value="1"/>
</dbReference>
<reference evidence="3" key="1">
    <citation type="journal article" date="2020" name="mSystems">
        <title>Genome- and Community-Level Interaction Insights into Carbon Utilization and Element Cycling Functions of Hydrothermarchaeota in Hydrothermal Sediment.</title>
        <authorList>
            <person name="Zhou Z."/>
            <person name="Liu Y."/>
            <person name="Xu W."/>
            <person name="Pan J."/>
            <person name="Luo Z.H."/>
            <person name="Li M."/>
        </authorList>
    </citation>
    <scope>NUCLEOTIDE SEQUENCE [LARGE SCALE GENOMIC DNA]</scope>
    <source>
        <strain evidence="3">SpSt-456</strain>
    </source>
</reference>
<feature type="domain" description="Pyruvate/ketoisovalerate oxidoreductase catalytic" evidence="2">
    <location>
        <begin position="11"/>
        <end position="172"/>
    </location>
</feature>
<gene>
    <name evidence="3" type="ORF">ENS06_14325</name>
</gene>
<dbReference type="InterPro" id="IPR019752">
    <property type="entry name" value="Pyrv/ketoisovalerate_OxRed_cat"/>
</dbReference>